<evidence type="ECO:0000256" key="3">
    <source>
        <dbReference type="ARBA" id="ARBA00016811"/>
    </source>
</evidence>
<dbReference type="Pfam" id="PF21045">
    <property type="entry name" value="INT10"/>
    <property type="match status" value="1"/>
</dbReference>
<comment type="caution">
    <text evidence="7">The sequence shown here is derived from an EMBL/GenBank/DDBJ whole genome shotgun (WGS) entry which is preliminary data.</text>
</comment>
<feature type="region of interest" description="Disordered" evidence="6">
    <location>
        <begin position="136"/>
        <end position="175"/>
    </location>
</feature>
<evidence type="ECO:0000313" key="7">
    <source>
        <dbReference type="EMBL" id="CAJ0946671.1"/>
    </source>
</evidence>
<accession>A0ABN9LNV3</accession>
<gene>
    <name evidence="7" type="ORF">RIMI_LOCUS11386034</name>
</gene>
<feature type="compositionally biased region" description="Polar residues" evidence="6">
    <location>
        <begin position="156"/>
        <end position="166"/>
    </location>
</feature>
<dbReference type="Proteomes" id="UP001176940">
    <property type="component" value="Unassembled WGS sequence"/>
</dbReference>
<reference evidence="7" key="1">
    <citation type="submission" date="2023-07" db="EMBL/GenBank/DDBJ databases">
        <authorList>
            <person name="Stuckert A."/>
        </authorList>
    </citation>
    <scope>NUCLEOTIDE SEQUENCE</scope>
</reference>
<dbReference type="PANTHER" id="PTHR16055">
    <property type="entry name" value="INTEGRATOR COMPLEX SUBUNIT 10"/>
    <property type="match status" value="1"/>
</dbReference>
<comment type="subunit">
    <text evidence="5">Component of the Integrator complex, composed of core subunits INTS1, INTS2, INTS3, INTS4, INTS5, INTS6, INTS7, INTS8, INTS9/RC74, INTS10, INTS11/CPSF3L, INTS12, INTS13, INTS14 and INTS15. The core complex associates with protein phosphatase 2A subunits PPP2CA and PPP2R1A, to form the Integrator-PP2A (INTAC) complex. INTS10 is part of the tail subcomplex, composed of INTS10, INTS13, INTS14 and INTS15.</text>
</comment>
<evidence type="ECO:0000256" key="2">
    <source>
        <dbReference type="ARBA" id="ARBA00010391"/>
    </source>
</evidence>
<dbReference type="InterPro" id="IPR026164">
    <property type="entry name" value="Int_cplx_su10"/>
</dbReference>
<evidence type="ECO:0000256" key="1">
    <source>
        <dbReference type="ARBA" id="ARBA00004123"/>
    </source>
</evidence>
<organism evidence="7 8">
    <name type="scientific">Ranitomeya imitator</name>
    <name type="common">mimic poison frog</name>
    <dbReference type="NCBI Taxonomy" id="111125"/>
    <lineage>
        <taxon>Eukaryota</taxon>
        <taxon>Metazoa</taxon>
        <taxon>Chordata</taxon>
        <taxon>Craniata</taxon>
        <taxon>Vertebrata</taxon>
        <taxon>Euteleostomi</taxon>
        <taxon>Amphibia</taxon>
        <taxon>Batrachia</taxon>
        <taxon>Anura</taxon>
        <taxon>Neobatrachia</taxon>
        <taxon>Hyloidea</taxon>
        <taxon>Dendrobatidae</taxon>
        <taxon>Dendrobatinae</taxon>
        <taxon>Ranitomeya</taxon>
    </lineage>
</organism>
<keyword evidence="8" id="KW-1185">Reference proteome</keyword>
<keyword evidence="4" id="KW-0539">Nucleus</keyword>
<dbReference type="PANTHER" id="PTHR16055:SF2">
    <property type="entry name" value="INTEGRATOR COMPLEX SUBUNIT 10"/>
    <property type="match status" value="1"/>
</dbReference>
<name>A0ABN9LNV3_9NEOB</name>
<feature type="non-terminal residue" evidence="7">
    <location>
        <position position="1"/>
    </location>
</feature>
<comment type="subcellular location">
    <subcellularLocation>
        <location evidence="1">Nucleus</location>
    </subcellularLocation>
</comment>
<evidence type="ECO:0000256" key="6">
    <source>
        <dbReference type="SAM" id="MobiDB-lite"/>
    </source>
</evidence>
<sequence length="228" mass="26001">TGLLCFVDNLFIVLCRNFNDLFHRIKELCRYISNFDNEAHTKYKNQVVYCTMLIFFKSVFQYISAIQPSLFQGPNSPNQIPIVLLEDTASVFSEVETNSSKHIHKRRKLADSREKTMGRYLFGQALDDILDKATDKKNALPEQRNPKKRFFRPSKEQPSNGNSKGKANQDAGAILKGGKGGGDILQYRCRGRFLETELTSSDDEDLSGKGRSRHVIVNKNDWLTLMKS</sequence>
<proteinExistence type="inferred from homology"/>
<comment type="similarity">
    <text evidence="2">Belongs to the Integrator subunit 10 family.</text>
</comment>
<evidence type="ECO:0000313" key="8">
    <source>
        <dbReference type="Proteomes" id="UP001176940"/>
    </source>
</evidence>
<dbReference type="EMBL" id="CAUEEQ010025689">
    <property type="protein sequence ID" value="CAJ0946671.1"/>
    <property type="molecule type" value="Genomic_DNA"/>
</dbReference>
<evidence type="ECO:0000256" key="5">
    <source>
        <dbReference type="ARBA" id="ARBA00062419"/>
    </source>
</evidence>
<protein>
    <recommendedName>
        <fullName evidence="3">Integrator complex subunit 10</fullName>
    </recommendedName>
</protein>
<evidence type="ECO:0000256" key="4">
    <source>
        <dbReference type="ARBA" id="ARBA00023242"/>
    </source>
</evidence>